<evidence type="ECO:0000313" key="3">
    <source>
        <dbReference type="Proteomes" id="UP000483820"/>
    </source>
</evidence>
<feature type="compositionally biased region" description="Pro residues" evidence="1">
    <location>
        <begin position="118"/>
        <end position="127"/>
    </location>
</feature>
<name>A0A6A5HQ60_CAERE</name>
<evidence type="ECO:0000313" key="2">
    <source>
        <dbReference type="EMBL" id="KAF1768744.1"/>
    </source>
</evidence>
<accession>A0A6A5HQ60</accession>
<dbReference type="AlphaFoldDB" id="A0A6A5HQ60"/>
<comment type="caution">
    <text evidence="2">The sequence shown here is derived from an EMBL/GenBank/DDBJ whole genome shotgun (WGS) entry which is preliminary data.</text>
</comment>
<dbReference type="RefSeq" id="XP_003109442.2">
    <property type="nucleotide sequence ID" value="XM_003109394.2"/>
</dbReference>
<protein>
    <submittedName>
        <fullName evidence="2">Uncharacterized protein</fullName>
    </submittedName>
</protein>
<organism evidence="2 3">
    <name type="scientific">Caenorhabditis remanei</name>
    <name type="common">Caenorhabditis vulgaris</name>
    <dbReference type="NCBI Taxonomy" id="31234"/>
    <lineage>
        <taxon>Eukaryota</taxon>
        <taxon>Metazoa</taxon>
        <taxon>Ecdysozoa</taxon>
        <taxon>Nematoda</taxon>
        <taxon>Chromadorea</taxon>
        <taxon>Rhabditida</taxon>
        <taxon>Rhabditina</taxon>
        <taxon>Rhabditomorpha</taxon>
        <taxon>Rhabditoidea</taxon>
        <taxon>Rhabditidae</taxon>
        <taxon>Peloderinae</taxon>
        <taxon>Caenorhabditis</taxon>
    </lineage>
</organism>
<dbReference type="EMBL" id="WUAV01000001">
    <property type="protein sequence ID" value="KAF1768744.1"/>
    <property type="molecule type" value="Genomic_DNA"/>
</dbReference>
<reference evidence="2 3" key="1">
    <citation type="submission" date="2019-12" db="EMBL/GenBank/DDBJ databases">
        <title>Chromosome-level assembly of the Caenorhabditis remanei genome.</title>
        <authorList>
            <person name="Teterina A.A."/>
            <person name="Willis J.H."/>
            <person name="Phillips P.C."/>
        </authorList>
    </citation>
    <scope>NUCLEOTIDE SEQUENCE [LARGE SCALE GENOMIC DNA]</scope>
    <source>
        <strain evidence="2 3">PX506</strain>
        <tissue evidence="2">Whole organism</tissue>
    </source>
</reference>
<dbReference type="CTD" id="9821185"/>
<dbReference type="GeneID" id="9821185"/>
<feature type="region of interest" description="Disordered" evidence="1">
    <location>
        <begin position="1"/>
        <end position="174"/>
    </location>
</feature>
<feature type="compositionally biased region" description="Basic and acidic residues" evidence="1">
    <location>
        <begin position="129"/>
        <end position="173"/>
    </location>
</feature>
<gene>
    <name evidence="2" type="ORF">GCK72_000557</name>
</gene>
<feature type="compositionally biased region" description="Gly residues" evidence="1">
    <location>
        <begin position="1"/>
        <end position="10"/>
    </location>
</feature>
<evidence type="ECO:0000256" key="1">
    <source>
        <dbReference type="SAM" id="MobiDB-lite"/>
    </source>
</evidence>
<sequence length="228" mass="26579">MQRGGNGPGFRGFRPTHRGRGGPRRGNGGRNQGFRPELGENRDRANSPDRRSGRSEERYGGPPPPPPNFNNYRVADRPQSRSPSPPRNRNQRGFDGRPNHDVRDREDRRERERRRHSPPPQHAPPPQNYRRDDRGGYERPESRNSEIMQHDSIRNSSLERNRPAALKPTDKETAGYWKLKLADADEKVRRAEYELHRAKLNQDIVRDAYREYTETTVPQELLNPKPTW</sequence>
<dbReference type="Proteomes" id="UP000483820">
    <property type="component" value="Chromosome I"/>
</dbReference>
<feature type="compositionally biased region" description="Basic residues" evidence="1">
    <location>
        <begin position="14"/>
        <end position="23"/>
    </location>
</feature>
<feature type="compositionally biased region" description="Basic and acidic residues" evidence="1">
    <location>
        <begin position="37"/>
        <end position="59"/>
    </location>
</feature>
<dbReference type="KEGG" id="crq:GCK72_000557"/>
<proteinExistence type="predicted"/>
<feature type="compositionally biased region" description="Basic and acidic residues" evidence="1">
    <location>
        <begin position="92"/>
        <end position="110"/>
    </location>
</feature>